<keyword evidence="2" id="KW-0812">Transmembrane</keyword>
<gene>
    <name evidence="3" type="ORF">CAPTEDRAFT_220848</name>
</gene>
<protein>
    <submittedName>
        <fullName evidence="3 4">Uncharacterized protein</fullName>
    </submittedName>
</protein>
<feature type="region of interest" description="Disordered" evidence="1">
    <location>
        <begin position="167"/>
        <end position="190"/>
    </location>
</feature>
<organism evidence="3">
    <name type="scientific">Capitella teleta</name>
    <name type="common">Polychaete worm</name>
    <dbReference type="NCBI Taxonomy" id="283909"/>
    <lineage>
        <taxon>Eukaryota</taxon>
        <taxon>Metazoa</taxon>
        <taxon>Spiralia</taxon>
        <taxon>Lophotrochozoa</taxon>
        <taxon>Annelida</taxon>
        <taxon>Polychaeta</taxon>
        <taxon>Sedentaria</taxon>
        <taxon>Scolecida</taxon>
        <taxon>Capitellidae</taxon>
        <taxon>Capitella</taxon>
    </lineage>
</organism>
<dbReference type="Proteomes" id="UP000014760">
    <property type="component" value="Unassembled WGS sequence"/>
</dbReference>
<name>R7T8S3_CAPTE</name>
<keyword evidence="2" id="KW-0472">Membrane</keyword>
<reference evidence="3 5" key="2">
    <citation type="journal article" date="2013" name="Nature">
        <title>Insights into bilaterian evolution from three spiralian genomes.</title>
        <authorList>
            <person name="Simakov O."/>
            <person name="Marletaz F."/>
            <person name="Cho S.J."/>
            <person name="Edsinger-Gonzales E."/>
            <person name="Havlak P."/>
            <person name="Hellsten U."/>
            <person name="Kuo D.H."/>
            <person name="Larsson T."/>
            <person name="Lv J."/>
            <person name="Arendt D."/>
            <person name="Savage R."/>
            <person name="Osoegawa K."/>
            <person name="de Jong P."/>
            <person name="Grimwood J."/>
            <person name="Chapman J.A."/>
            <person name="Shapiro H."/>
            <person name="Aerts A."/>
            <person name="Otillar R.P."/>
            <person name="Terry A.Y."/>
            <person name="Boore J.L."/>
            <person name="Grigoriev I.V."/>
            <person name="Lindberg D.R."/>
            <person name="Seaver E.C."/>
            <person name="Weisblat D.A."/>
            <person name="Putnam N.H."/>
            <person name="Rokhsar D.S."/>
        </authorList>
    </citation>
    <scope>NUCLEOTIDE SEQUENCE</scope>
    <source>
        <strain evidence="3 5">I ESC-2004</strain>
    </source>
</reference>
<evidence type="ECO:0000313" key="5">
    <source>
        <dbReference type="Proteomes" id="UP000014760"/>
    </source>
</evidence>
<dbReference type="AlphaFoldDB" id="R7T8S3"/>
<evidence type="ECO:0000256" key="1">
    <source>
        <dbReference type="SAM" id="MobiDB-lite"/>
    </source>
</evidence>
<evidence type="ECO:0000313" key="3">
    <source>
        <dbReference type="EMBL" id="ELT87399.1"/>
    </source>
</evidence>
<sequence>MTDVSTDFTATAEITTEITIPPEDTVSSVLEKTTFPVTTMDPTKVENEKMGSWVIAVICVVVVLLVVGLVVLVIVFVYRRRVSKRPRPGMPSPTECNPPHELRPTSDPRENQSQPALPVTQQTRVQPNPTPNGPPNYMNVPNAAMDSPPAEEQNNQKHMYVNADPTEGKIPGWEQPSKYSKAIDPSKMTRSLPDGMRGLADQREYVNWPDYVADHPKYVNGVMVQRISEGAPRVPPKSGKKPSRRKEGLPETVEEKDNDTQFLSDLCDTMQFYPIPKSSERIGRKGDDRQRLLKVSFDTQFNARSFKARYNVVRKENHAVADIRVRPSLSKEERVASGKSRKMAYTMNQAAKKDGDTYSFGVRHDVQYGSLRRMKMATGDV</sequence>
<feature type="compositionally biased region" description="Polar residues" evidence="1">
    <location>
        <begin position="111"/>
        <end position="127"/>
    </location>
</feature>
<keyword evidence="2" id="KW-1133">Transmembrane helix</keyword>
<proteinExistence type="predicted"/>
<dbReference type="EMBL" id="KB312336">
    <property type="protein sequence ID" value="ELT87399.1"/>
    <property type="molecule type" value="Genomic_DNA"/>
</dbReference>
<feature type="compositionally biased region" description="Basic and acidic residues" evidence="1">
    <location>
        <begin position="98"/>
        <end position="110"/>
    </location>
</feature>
<dbReference type="EnsemblMetazoa" id="CapteT220848">
    <property type="protein sequence ID" value="CapteP220848"/>
    <property type="gene ID" value="CapteG220848"/>
</dbReference>
<evidence type="ECO:0000313" key="4">
    <source>
        <dbReference type="EnsemblMetazoa" id="CapteP220848"/>
    </source>
</evidence>
<keyword evidence="5" id="KW-1185">Reference proteome</keyword>
<reference evidence="4" key="3">
    <citation type="submission" date="2015-06" db="UniProtKB">
        <authorList>
            <consortium name="EnsemblMetazoa"/>
        </authorList>
    </citation>
    <scope>IDENTIFICATION</scope>
</reference>
<feature type="transmembrane region" description="Helical" evidence="2">
    <location>
        <begin position="53"/>
        <end position="78"/>
    </location>
</feature>
<feature type="region of interest" description="Disordered" evidence="1">
    <location>
        <begin position="84"/>
        <end position="155"/>
    </location>
</feature>
<dbReference type="HOGENOM" id="CLU_726164_0_0_1"/>
<reference evidence="5" key="1">
    <citation type="submission" date="2012-12" db="EMBL/GenBank/DDBJ databases">
        <authorList>
            <person name="Hellsten U."/>
            <person name="Grimwood J."/>
            <person name="Chapman J.A."/>
            <person name="Shapiro H."/>
            <person name="Aerts A."/>
            <person name="Otillar R.P."/>
            <person name="Terry A.Y."/>
            <person name="Boore J.L."/>
            <person name="Simakov O."/>
            <person name="Marletaz F."/>
            <person name="Cho S.-J."/>
            <person name="Edsinger-Gonzales E."/>
            <person name="Havlak P."/>
            <person name="Kuo D.-H."/>
            <person name="Larsson T."/>
            <person name="Lv J."/>
            <person name="Arendt D."/>
            <person name="Savage R."/>
            <person name="Osoegawa K."/>
            <person name="de Jong P."/>
            <person name="Lindberg D.R."/>
            <person name="Seaver E.C."/>
            <person name="Weisblat D.A."/>
            <person name="Putnam N.H."/>
            <person name="Grigoriev I.V."/>
            <person name="Rokhsar D.S."/>
        </authorList>
    </citation>
    <scope>NUCLEOTIDE SEQUENCE</scope>
    <source>
        <strain evidence="5">I ESC-2004</strain>
    </source>
</reference>
<feature type="region of interest" description="Disordered" evidence="1">
    <location>
        <begin position="229"/>
        <end position="256"/>
    </location>
</feature>
<evidence type="ECO:0000256" key="2">
    <source>
        <dbReference type="SAM" id="Phobius"/>
    </source>
</evidence>
<feature type="compositionally biased region" description="Basic and acidic residues" evidence="1">
    <location>
        <begin position="245"/>
        <end position="256"/>
    </location>
</feature>
<accession>R7T8S3</accession>
<dbReference type="EMBL" id="AMQN01015899">
    <property type="status" value="NOT_ANNOTATED_CDS"/>
    <property type="molecule type" value="Genomic_DNA"/>
</dbReference>